<name>A0A5N6KZF0_9ROSI</name>
<evidence type="ECO:0000259" key="11">
    <source>
        <dbReference type="PROSITE" id="PS51231"/>
    </source>
</evidence>
<dbReference type="Gene3D" id="1.20.1740.10">
    <property type="entry name" value="Amino acid/polyamine transporter I"/>
    <property type="match status" value="1"/>
</dbReference>
<dbReference type="GO" id="GO:0016020">
    <property type="term" value="C:membrane"/>
    <property type="evidence" value="ECO:0007669"/>
    <property type="project" value="UniProtKB-SubCell"/>
</dbReference>
<dbReference type="FunFam" id="6.10.30.50:FF:000001">
    <property type="entry name" value="Cytokinesis sepA protein"/>
    <property type="match status" value="1"/>
</dbReference>
<dbReference type="Gene3D" id="1.10.238.150">
    <property type="entry name" value="Formin, FH3 diaphanous domain"/>
    <property type="match status" value="1"/>
</dbReference>
<feature type="transmembrane region" description="Helical" evidence="10">
    <location>
        <begin position="270"/>
        <end position="295"/>
    </location>
</feature>
<dbReference type="Pfam" id="PF06367">
    <property type="entry name" value="Drf_FH3"/>
    <property type="match status" value="1"/>
</dbReference>
<keyword evidence="2 10" id="KW-0812">Transmembrane</keyword>
<evidence type="ECO:0000256" key="3">
    <source>
        <dbReference type="ARBA" id="ARBA00022989"/>
    </source>
</evidence>
<keyword evidence="4 8" id="KW-0175">Coiled coil</keyword>
<dbReference type="GO" id="GO:0003779">
    <property type="term" value="F:actin binding"/>
    <property type="evidence" value="ECO:0007669"/>
    <property type="project" value="InterPro"/>
</dbReference>
<feature type="region of interest" description="Disordered" evidence="9">
    <location>
        <begin position="1"/>
        <end position="60"/>
    </location>
</feature>
<dbReference type="FunFam" id="1.10.238.150:FF:000003">
    <property type="entry name" value="Cytokinesis protein SepA"/>
    <property type="match status" value="1"/>
</dbReference>
<feature type="compositionally biased region" description="Low complexity" evidence="9">
    <location>
        <begin position="32"/>
        <end position="42"/>
    </location>
</feature>
<feature type="domain" description="GBD/FH3" evidence="12">
    <location>
        <begin position="628"/>
        <end position="1059"/>
    </location>
</feature>
<evidence type="ECO:0000256" key="5">
    <source>
        <dbReference type="ARBA" id="ARBA00023136"/>
    </source>
</evidence>
<dbReference type="GO" id="GO:0031267">
    <property type="term" value="F:small GTPase binding"/>
    <property type="evidence" value="ECO:0007669"/>
    <property type="project" value="InterPro"/>
</dbReference>
<evidence type="ECO:0000259" key="12">
    <source>
        <dbReference type="PROSITE" id="PS51232"/>
    </source>
</evidence>
<protein>
    <recommendedName>
        <fullName evidence="7">Formin-like protein</fullName>
    </recommendedName>
</protein>
<feature type="region of interest" description="Disordered" evidence="9">
    <location>
        <begin position="374"/>
        <end position="393"/>
    </location>
</feature>
<dbReference type="GO" id="GO:0032991">
    <property type="term" value="C:protein-containing complex"/>
    <property type="evidence" value="ECO:0007669"/>
    <property type="project" value="UniProtKB-ARBA"/>
</dbReference>
<dbReference type="PROSITE" id="PS51231">
    <property type="entry name" value="DAD"/>
    <property type="match status" value="1"/>
</dbReference>
<dbReference type="GO" id="GO:0051016">
    <property type="term" value="P:barbed-end actin filament capping"/>
    <property type="evidence" value="ECO:0007669"/>
    <property type="project" value="TreeGrafter"/>
</dbReference>
<dbReference type="InterPro" id="IPR015425">
    <property type="entry name" value="FH2_Formin"/>
</dbReference>
<dbReference type="SMART" id="SM00498">
    <property type="entry name" value="FH2"/>
    <property type="match status" value="1"/>
</dbReference>
<feature type="transmembrane region" description="Helical" evidence="10">
    <location>
        <begin position="120"/>
        <end position="139"/>
    </location>
</feature>
<dbReference type="GO" id="GO:0032153">
    <property type="term" value="C:cell division site"/>
    <property type="evidence" value="ECO:0007669"/>
    <property type="project" value="UniProtKB-ARBA"/>
</dbReference>
<feature type="transmembrane region" description="Helical" evidence="10">
    <location>
        <begin position="151"/>
        <end position="174"/>
    </location>
</feature>
<dbReference type="InterPro" id="IPR016024">
    <property type="entry name" value="ARM-type_fold"/>
</dbReference>
<dbReference type="Gene3D" id="1.20.58.2220">
    <property type="entry name" value="Formin, FH2 domain"/>
    <property type="match status" value="1"/>
</dbReference>
<keyword evidence="3 10" id="KW-1133">Transmembrane helix</keyword>
<evidence type="ECO:0000256" key="8">
    <source>
        <dbReference type="SAM" id="Coils"/>
    </source>
</evidence>
<dbReference type="Pfam" id="PF02181">
    <property type="entry name" value="FH2"/>
    <property type="match status" value="1"/>
</dbReference>
<dbReference type="SMART" id="SM01139">
    <property type="entry name" value="Drf_FH3"/>
    <property type="match status" value="1"/>
</dbReference>
<evidence type="ECO:0000313" key="15">
    <source>
        <dbReference type="Proteomes" id="UP000327013"/>
    </source>
</evidence>
<feature type="compositionally biased region" description="Polar residues" evidence="9">
    <location>
        <begin position="510"/>
        <end position="519"/>
    </location>
</feature>
<dbReference type="GO" id="GO:0005938">
    <property type="term" value="C:cell cortex"/>
    <property type="evidence" value="ECO:0007669"/>
    <property type="project" value="UniProtKB-ARBA"/>
</dbReference>
<feature type="compositionally biased region" description="Basic and acidic residues" evidence="9">
    <location>
        <begin position="473"/>
        <end position="488"/>
    </location>
</feature>
<dbReference type="GO" id="GO:0033554">
    <property type="term" value="P:cellular response to stress"/>
    <property type="evidence" value="ECO:0007669"/>
    <property type="project" value="UniProtKB-ARBA"/>
</dbReference>
<dbReference type="Gene3D" id="1.25.10.10">
    <property type="entry name" value="Leucine-rich Repeat Variant"/>
    <property type="match status" value="1"/>
</dbReference>
<dbReference type="Pfam" id="PF13520">
    <property type="entry name" value="AA_permease_2"/>
    <property type="match status" value="1"/>
</dbReference>
<feature type="domain" description="FH2" evidence="13">
    <location>
        <begin position="1499"/>
        <end position="1920"/>
    </location>
</feature>
<feature type="region of interest" description="Disordered" evidence="9">
    <location>
        <begin position="468"/>
        <end position="616"/>
    </location>
</feature>
<dbReference type="EMBL" id="VIBQ01000031">
    <property type="protein sequence ID" value="KAB8416371.1"/>
    <property type="molecule type" value="Genomic_DNA"/>
</dbReference>
<evidence type="ECO:0000256" key="1">
    <source>
        <dbReference type="ARBA" id="ARBA00004141"/>
    </source>
</evidence>
<feature type="compositionally biased region" description="Polar residues" evidence="9">
    <location>
        <begin position="527"/>
        <end position="542"/>
    </location>
</feature>
<evidence type="ECO:0000313" key="14">
    <source>
        <dbReference type="EMBL" id="KAB8416371.1"/>
    </source>
</evidence>
<feature type="domain" description="DAD" evidence="11">
    <location>
        <begin position="1936"/>
        <end position="1968"/>
    </location>
</feature>
<evidence type="ECO:0000256" key="10">
    <source>
        <dbReference type="SAM" id="Phobius"/>
    </source>
</evidence>
<dbReference type="InterPro" id="IPR051661">
    <property type="entry name" value="Actin_filament_regulator"/>
</dbReference>
<feature type="compositionally biased region" description="Polar residues" evidence="9">
    <location>
        <begin position="550"/>
        <end position="605"/>
    </location>
</feature>
<dbReference type="GO" id="GO:0051017">
    <property type="term" value="P:actin filament bundle assembly"/>
    <property type="evidence" value="ECO:0007669"/>
    <property type="project" value="TreeGrafter"/>
</dbReference>
<dbReference type="SUPFAM" id="SSF101447">
    <property type="entry name" value="Formin homology 2 domain (FH2 domain)"/>
    <property type="match status" value="1"/>
</dbReference>
<comment type="subcellular location">
    <subcellularLocation>
        <location evidence="1">Membrane</location>
        <topology evidence="1">Multi-pass membrane protein</topology>
    </subcellularLocation>
</comment>
<dbReference type="SUPFAM" id="SSF48371">
    <property type="entry name" value="ARM repeat"/>
    <property type="match status" value="1"/>
</dbReference>
<dbReference type="Gene3D" id="6.10.30.50">
    <property type="match status" value="1"/>
</dbReference>
<dbReference type="Pfam" id="PF06371">
    <property type="entry name" value="Drf_GBD"/>
    <property type="match status" value="1"/>
</dbReference>
<comment type="similarity">
    <text evidence="6">Belongs to the formin homology family. BNI1 subfamily.</text>
</comment>
<feature type="compositionally biased region" description="Low complexity" evidence="9">
    <location>
        <begin position="2007"/>
        <end position="2017"/>
    </location>
</feature>
<evidence type="ECO:0000256" key="2">
    <source>
        <dbReference type="ARBA" id="ARBA00022692"/>
    </source>
</evidence>
<dbReference type="InterPro" id="IPR014768">
    <property type="entry name" value="GBD/FH3_dom"/>
</dbReference>
<evidence type="ECO:0000259" key="13">
    <source>
        <dbReference type="PROSITE" id="PS51444"/>
    </source>
</evidence>
<keyword evidence="5 10" id="KW-0472">Membrane</keyword>
<feature type="compositionally biased region" description="Pro residues" evidence="9">
    <location>
        <begin position="1466"/>
        <end position="1480"/>
    </location>
</feature>
<dbReference type="InterPro" id="IPR010472">
    <property type="entry name" value="FH3_dom"/>
</dbReference>
<reference evidence="14 15" key="1">
    <citation type="submission" date="2019-06" db="EMBL/GenBank/DDBJ databases">
        <title>A chromosomal-level reference genome of Carpinus fangiana (Coryloideae, Betulaceae).</title>
        <authorList>
            <person name="Yang X."/>
            <person name="Wang Z."/>
            <person name="Zhang L."/>
            <person name="Hao G."/>
            <person name="Liu J."/>
            <person name="Yang Y."/>
        </authorList>
    </citation>
    <scope>NUCLEOTIDE SEQUENCE [LARGE SCALE GENOMIC DNA]</scope>
    <source>
        <strain evidence="14">Cfa_2016G</strain>
        <tissue evidence="14">Leaf</tissue>
    </source>
</reference>
<dbReference type="FunFam" id="1.20.58.2220:FF:000006">
    <property type="entry name" value="Cytokinesis protein sepA"/>
    <property type="match status" value="1"/>
</dbReference>
<dbReference type="OrthoDB" id="1104827at2759"/>
<accession>A0A5N6KZF0</accession>
<dbReference type="InterPro" id="IPR042201">
    <property type="entry name" value="FH2_Formin_sf"/>
</dbReference>
<organism evidence="14 15">
    <name type="scientific">Carpinus fangiana</name>
    <dbReference type="NCBI Taxonomy" id="176857"/>
    <lineage>
        <taxon>Eukaryota</taxon>
        <taxon>Viridiplantae</taxon>
        <taxon>Streptophyta</taxon>
        <taxon>Embryophyta</taxon>
        <taxon>Tracheophyta</taxon>
        <taxon>Spermatophyta</taxon>
        <taxon>Magnoliopsida</taxon>
        <taxon>eudicotyledons</taxon>
        <taxon>Gunneridae</taxon>
        <taxon>Pentapetalae</taxon>
        <taxon>rosids</taxon>
        <taxon>fabids</taxon>
        <taxon>Fagales</taxon>
        <taxon>Betulaceae</taxon>
        <taxon>Carpinus</taxon>
    </lineage>
</organism>
<dbReference type="SMART" id="SM01140">
    <property type="entry name" value="Drf_GBD"/>
    <property type="match status" value="1"/>
</dbReference>
<comment type="similarity">
    <text evidence="7">Belongs to the formin-like family.</text>
</comment>
<dbReference type="Proteomes" id="UP000327013">
    <property type="component" value="Unassembled WGS sequence"/>
</dbReference>
<feature type="region of interest" description="Disordered" evidence="9">
    <location>
        <begin position="1267"/>
        <end position="1483"/>
    </location>
</feature>
<proteinExistence type="inferred from homology"/>
<dbReference type="PANTHER" id="PTHR47102">
    <property type="entry name" value="PROTEIN BNI1"/>
    <property type="match status" value="1"/>
</dbReference>
<feature type="compositionally biased region" description="Basic and acidic residues" evidence="9">
    <location>
        <begin position="2035"/>
        <end position="2062"/>
    </location>
</feature>
<feature type="compositionally biased region" description="Basic residues" evidence="9">
    <location>
        <begin position="1963"/>
        <end position="1975"/>
    </location>
</feature>
<feature type="transmembrane region" description="Helical" evidence="10">
    <location>
        <begin position="195"/>
        <end position="219"/>
    </location>
</feature>
<feature type="region of interest" description="Disordered" evidence="9">
    <location>
        <begin position="399"/>
        <end position="450"/>
    </location>
</feature>
<dbReference type="InterPro" id="IPR010473">
    <property type="entry name" value="GTPase-bd"/>
</dbReference>
<feature type="transmembrane region" description="Helical" evidence="10">
    <location>
        <begin position="239"/>
        <end position="258"/>
    </location>
</feature>
<feature type="compositionally biased region" description="Basic and acidic residues" evidence="9">
    <location>
        <begin position="1371"/>
        <end position="1389"/>
    </location>
</feature>
<dbReference type="FunFam" id="1.25.10.10:FF:000291">
    <property type="entry name" value="Cytokinesis protein sepA"/>
    <property type="match status" value="1"/>
</dbReference>
<dbReference type="GO" id="GO:1903475">
    <property type="term" value="P:mitotic actomyosin contractile ring assembly"/>
    <property type="evidence" value="ECO:0007669"/>
    <property type="project" value="TreeGrafter"/>
</dbReference>
<dbReference type="PROSITE" id="PS51232">
    <property type="entry name" value="GBD_FH3"/>
    <property type="match status" value="1"/>
</dbReference>
<dbReference type="GO" id="GO:0043332">
    <property type="term" value="C:mating projection tip"/>
    <property type="evidence" value="ECO:0007669"/>
    <property type="project" value="TreeGrafter"/>
</dbReference>
<dbReference type="GO" id="GO:0015629">
    <property type="term" value="C:actin cytoskeleton"/>
    <property type="evidence" value="ECO:0007669"/>
    <property type="project" value="UniProtKB-ARBA"/>
</dbReference>
<feature type="compositionally biased region" description="Polar residues" evidence="9">
    <location>
        <begin position="419"/>
        <end position="437"/>
    </location>
</feature>
<evidence type="ECO:0000256" key="6">
    <source>
        <dbReference type="ARBA" id="ARBA00037935"/>
    </source>
</evidence>
<feature type="compositionally biased region" description="Polar residues" evidence="9">
    <location>
        <begin position="2125"/>
        <end position="2134"/>
    </location>
</feature>
<evidence type="ECO:0000256" key="4">
    <source>
        <dbReference type="ARBA" id="ARBA00023054"/>
    </source>
</evidence>
<feature type="compositionally biased region" description="Basic and acidic residues" evidence="9">
    <location>
        <begin position="1905"/>
        <end position="1916"/>
    </location>
</feature>
<gene>
    <name evidence="14" type="ORF">FH972_024890</name>
</gene>
<dbReference type="PROSITE" id="PS51444">
    <property type="entry name" value="FH2"/>
    <property type="match status" value="1"/>
</dbReference>
<dbReference type="GO" id="GO:0022857">
    <property type="term" value="F:transmembrane transporter activity"/>
    <property type="evidence" value="ECO:0007669"/>
    <property type="project" value="InterPro"/>
</dbReference>
<dbReference type="InterPro" id="IPR002293">
    <property type="entry name" value="AA/rel_permease1"/>
</dbReference>
<evidence type="ECO:0000256" key="9">
    <source>
        <dbReference type="SAM" id="MobiDB-lite"/>
    </source>
</evidence>
<dbReference type="InterPro" id="IPR014767">
    <property type="entry name" value="DAD_dom"/>
</dbReference>
<feature type="region of interest" description="Disordered" evidence="9">
    <location>
        <begin position="1901"/>
        <end position="2134"/>
    </location>
</feature>
<dbReference type="InterPro" id="IPR011989">
    <property type="entry name" value="ARM-like"/>
</dbReference>
<evidence type="ECO:0000256" key="7">
    <source>
        <dbReference type="RuleBase" id="RU361260"/>
    </source>
</evidence>
<keyword evidence="15" id="KW-1185">Reference proteome</keyword>
<feature type="coiled-coil region" evidence="8">
    <location>
        <begin position="1083"/>
        <end position="1153"/>
    </location>
</feature>
<sequence length="2134" mass="234170">MSRPTPDQRQARDSLELASLASSEGDQQDDLGSSSPSGAPSSRKLSLDDDDPLAQASASRGRLDRSFSVTSAFDFAPPLFPLSSSAHGYTALGAPSSTAINPSSLAEAGASLERNKSLTYLNGISLVIGLIIGSGIFSSPSQVNVNAGSPGASLIIWAIAGVLAWTGAASYAELGSAIPLNGGAQIYLAKIFGEVAGFLYSWFTVCVLKPGSAAIIAIIFGEYVVRAVIGSEARDASTWINKGVAIAGLVFVTFLNCISTKIAARSADLFMFFKFAALLGVVIIGIVVAATGLSYEGDASRDWKDNSWFEGTSTDLSNLAVAVYAGLWSYDGWDNPQHTAAVAFVPVGSSSLAAVLGPSETLDCATPTPLWPPVRAIMPSGTPADKSRQSSAGKSFFRKFKTDRGSDDAPQVPDMPSLASMSGSTTSRHTYRSSFSNPDRPGSSYRDTDTYSIAPSIQSVAYENTYANTRQPQHLDQDGRNVSRREPSPNHLAKGNTDFHQYPQFDPATLPQQSYSSHPTGPRPVPSASNGTGRASHSTRTGSRGGPQSVHANQYPVSEYSRASSDQQSIYSNASPNRASSIVSQPNASQTSFPPINSSSRTIQGPSVAGGASQYRSTQYSTDGFHFARPRDDRVIEQEFFDLMYRRGWKELPEQARRQMEAYPIEKKWTLVYQDKLSEWQSEMQKAKNARNTVVSTFDGAQGLLDRAAEVDSPEWYVKKIMDNSIDPKQLGSLAVSLRTQPIGWVKAFVDAQGQVALTNVLSKINKRQAQGHGPAQTTQSEKDLDKEYDIIKCIKALMNSKHGADDALNHLPVIQAIAASLTSPRLNSRKLVSEVLTFLCHCADGQGHLKVIQAFDQLKTVQGENGRFDSWVRIVEVTVDGRGKLGSMVGASDEVRSGGIGMENMLMEYAVASLILVNSIVDAPERDLQLRCHMRAQLNACGIKRVLTKMEGFQYDTISLQIEHYREQEVIDYEDVMDRDNSSMQEGYEGEVKDLGDPAAIVEAITKKTQGSPAYDYFQSAMQHMLMIRDNESEDRLRMFQLVENMLSYVAMDRRLPDMDLKQSLNFTVQGLLDKLYTDSEARQARDEALEARQIADAAMSERDDMRHQLEVGSDGVVAKLQKQLEEQQAIINLQARNVKNIKAELAEEQRLRAQDAQRTELETRELYLMLRDVQDAAAAQAQKAGKELDTTQAPGILDRDRLMDRLEMQLQRAKTQAKLEGKAFQEVGPSDKLRELREKMDGDLTPPDSSHGEENMLADCQKGEQPFFGSVSRGRQDTQTEGSTADGDTTADEEDVTIYEKPRMVEMQRPPKINPQKRTSMLNEIAAKVRRYDSDEEDAGDGVTTGTSHPSLESEMPKTPGEEDAQGVKGDRSPAKDRVTESSEESKSAQGFNGAPPPPPPPPPMPGFTGGPPPPPPPMPGTPGFAGAAPPPPPPMPNAYAAGFDGGSAPPPPPPMPGAVGSMGPPPPPLPPGAPPMPGARMPYRTQEGTYEVQKVGLSYARPKKKLKALHWEKVDAPTTTMWATHTPTHESKEEKYIELSRKGILDEVEKLFMAKETKILGKSAAKKDAKKQIISHDLMQNFQISLQKFTTYSVEDLIKLVIQCDKTVLDNQVVMAFFQRHDLCEIPDNTAKLMAPYSKDWTGPNALTSEREQDPNELTREDQLYLFTAYELRHYWKSRIRALTLTRTYEKDYEEISQKLQDIVTVSDSIRDSVNFMNVLGLILDIGNYMNDANKQASGFKLSSLARLAMIKDDKNETTFADLVERIVRIQYPAWEGFVDDMGGVLAVQKISVEQVRNDAKTYIDNISKVQMSLDSGNLSDPKKFHPDDRVSHVVQRAMKDARRRAEQMQVYLDDMVRTYESIMTFYGEDPTDENSRRDFFAKIAGFINQFKKSRETNITMEDLRRRNEESMRRKQQQAGVKSVGAPSGGESSPVSTGAMDSLLEKLRAAAPQVKDQRDRRRRARLKDRHQVRVASGQKIDLPGDEEESGDTGLLSPPPEESAEATASSTGSVTGDDDIADRAASMLQGLRGDGEPIETSKRDSLSLRRRRESAADERARRRRRTGASGSQDAPASAEEPKVDTILEDPTDEAHEKGISVPTTVVSPPTPGFSPAEFREDGTTTTDDAAQS</sequence>
<comment type="caution">
    <text evidence="14">The sequence shown here is derived from an EMBL/GenBank/DDBJ whole genome shotgun (WGS) entry which is preliminary data.</text>
</comment>
<feature type="compositionally biased region" description="Pro residues" evidence="9">
    <location>
        <begin position="1397"/>
        <end position="1423"/>
    </location>
</feature>
<dbReference type="PANTHER" id="PTHR47102:SF2">
    <property type="entry name" value="PROTEIN BNI1"/>
    <property type="match status" value="1"/>
</dbReference>